<dbReference type="InterPro" id="IPR002525">
    <property type="entry name" value="Transp_IS110-like_N"/>
</dbReference>
<protein>
    <submittedName>
        <fullName evidence="3">Transposase IS116/IS110/IS902 family protein</fullName>
    </submittedName>
</protein>
<reference evidence="3 4" key="1">
    <citation type="journal article" date="2018" name="Environ. Microbiol.">
        <title>Novel energy conservation strategies and behaviour of Pelotomaculum schinkii driving syntrophic propionate catabolism.</title>
        <authorList>
            <person name="Hidalgo-Ahumada C.A.P."/>
            <person name="Nobu M.K."/>
            <person name="Narihiro T."/>
            <person name="Tamaki H."/>
            <person name="Liu W.T."/>
            <person name="Kamagata Y."/>
            <person name="Stams A.J.M."/>
            <person name="Imachi H."/>
            <person name="Sousa D.Z."/>
        </authorList>
    </citation>
    <scope>NUCLEOTIDE SEQUENCE [LARGE SCALE GENOMIC DNA]</scope>
    <source>
        <strain evidence="3 4">HH</strain>
    </source>
</reference>
<comment type="caution">
    <text evidence="3">The sequence shown here is derived from an EMBL/GenBank/DDBJ whole genome shotgun (WGS) entry which is preliminary data.</text>
</comment>
<feature type="domain" description="Transposase IS110-like N-terminal" evidence="1">
    <location>
        <begin position="9"/>
        <end position="163"/>
    </location>
</feature>
<name>A0A4Y7REM6_9FIRM</name>
<evidence type="ECO:0000259" key="1">
    <source>
        <dbReference type="Pfam" id="PF01548"/>
    </source>
</evidence>
<dbReference type="Pfam" id="PF02371">
    <property type="entry name" value="Transposase_20"/>
    <property type="match status" value="1"/>
</dbReference>
<dbReference type="EMBL" id="QFGA01000001">
    <property type="protein sequence ID" value="TEB07444.1"/>
    <property type="molecule type" value="Genomic_DNA"/>
</dbReference>
<dbReference type="NCBIfam" id="NF033542">
    <property type="entry name" value="transpos_IS110"/>
    <property type="match status" value="1"/>
</dbReference>
<dbReference type="PANTHER" id="PTHR33055:SF3">
    <property type="entry name" value="PUTATIVE TRANSPOSASE FOR IS117-RELATED"/>
    <property type="match status" value="1"/>
</dbReference>
<evidence type="ECO:0000313" key="3">
    <source>
        <dbReference type="EMBL" id="TEB07444.1"/>
    </source>
</evidence>
<dbReference type="InterPro" id="IPR003346">
    <property type="entry name" value="Transposase_20"/>
</dbReference>
<dbReference type="AlphaFoldDB" id="A0A4Y7REM6"/>
<dbReference type="InterPro" id="IPR047650">
    <property type="entry name" value="Transpos_IS110"/>
</dbReference>
<organism evidence="3 4">
    <name type="scientific">Pelotomaculum schinkii</name>
    <dbReference type="NCBI Taxonomy" id="78350"/>
    <lineage>
        <taxon>Bacteria</taxon>
        <taxon>Bacillati</taxon>
        <taxon>Bacillota</taxon>
        <taxon>Clostridia</taxon>
        <taxon>Eubacteriales</taxon>
        <taxon>Desulfotomaculaceae</taxon>
        <taxon>Pelotomaculum</taxon>
    </lineage>
</organism>
<dbReference type="RefSeq" id="WP_134217047.1">
    <property type="nucleotide sequence ID" value="NZ_QFGA01000001.1"/>
</dbReference>
<feature type="domain" description="Transposase IS116/IS110/IS902 C-terminal" evidence="2">
    <location>
        <begin position="274"/>
        <end position="345"/>
    </location>
</feature>
<dbReference type="Pfam" id="PF01548">
    <property type="entry name" value="DEDD_Tnp_IS110"/>
    <property type="match status" value="1"/>
</dbReference>
<dbReference type="Proteomes" id="UP000298324">
    <property type="component" value="Unassembled WGS sequence"/>
</dbReference>
<dbReference type="GO" id="GO:0004803">
    <property type="term" value="F:transposase activity"/>
    <property type="evidence" value="ECO:0007669"/>
    <property type="project" value="InterPro"/>
</dbReference>
<dbReference type="PANTHER" id="PTHR33055">
    <property type="entry name" value="TRANSPOSASE FOR INSERTION SEQUENCE ELEMENT IS1111A"/>
    <property type="match status" value="1"/>
</dbReference>
<accession>A0A4Y7REM6</accession>
<keyword evidence="4" id="KW-1185">Reference proteome</keyword>
<dbReference type="GO" id="GO:0003677">
    <property type="term" value="F:DNA binding"/>
    <property type="evidence" value="ECO:0007669"/>
    <property type="project" value="InterPro"/>
</dbReference>
<proteinExistence type="predicted"/>
<sequence>MEHQQHVFVGVDTHKDQHTAAVCNCWHKTLEVIETSNNPVAFPAFLEQVLASTPNGLTPVFGLEDTGGLGHALAVFLLKAGYVVKEVNSIRSDRQRNRSPHPDKSDPDDAKAVAKVLINDFDELPDARADELPLAIAQLVYHREHLVKEQTQVKNRFHAAIHQQYANYRQFFKDPFGQAALVFWHRFPSSEHLKNIGVTRLASFLRKHSNNRVSTKKAEKILSLINRDDNPSLPQQTRDFIISSLVERLWLLKKELSIVEEKLALLIEQTGLQLETMDGINTITAAALIANIKDISRFASSAKLARYAGVAPIKKSSGQKKRFKKSKGGRRSLNTVLYQIALNQICLDRKGQPRNPVARNYFIRKVAEGKTKKEALICLMRRLCDIIFVLMRDKCAYSYPQKPDADKASTAA</sequence>
<evidence type="ECO:0000259" key="2">
    <source>
        <dbReference type="Pfam" id="PF02371"/>
    </source>
</evidence>
<gene>
    <name evidence="3" type="ORF">Psch_00998</name>
</gene>
<evidence type="ECO:0000313" key="4">
    <source>
        <dbReference type="Proteomes" id="UP000298324"/>
    </source>
</evidence>
<dbReference type="GO" id="GO:0006313">
    <property type="term" value="P:DNA transposition"/>
    <property type="evidence" value="ECO:0007669"/>
    <property type="project" value="InterPro"/>
</dbReference>